<organism evidence="2 3">
    <name type="scientific">Eumeta variegata</name>
    <name type="common">Bagworm moth</name>
    <name type="synonym">Eumeta japonica</name>
    <dbReference type="NCBI Taxonomy" id="151549"/>
    <lineage>
        <taxon>Eukaryota</taxon>
        <taxon>Metazoa</taxon>
        <taxon>Ecdysozoa</taxon>
        <taxon>Arthropoda</taxon>
        <taxon>Hexapoda</taxon>
        <taxon>Insecta</taxon>
        <taxon>Pterygota</taxon>
        <taxon>Neoptera</taxon>
        <taxon>Endopterygota</taxon>
        <taxon>Lepidoptera</taxon>
        <taxon>Glossata</taxon>
        <taxon>Ditrysia</taxon>
        <taxon>Tineoidea</taxon>
        <taxon>Psychidae</taxon>
        <taxon>Oiketicinae</taxon>
        <taxon>Eumeta</taxon>
    </lineage>
</organism>
<sequence>MSTDHTVSYDPDLVTALDSNPDPAFNRDSSLDLDPCSVYDAFQIINGTGKGGAGAAGRGGQQTPKASPGGD</sequence>
<dbReference type="AlphaFoldDB" id="A0A4C1UW94"/>
<protein>
    <submittedName>
        <fullName evidence="2">Uncharacterized protein</fullName>
    </submittedName>
</protein>
<name>A0A4C1UW94_EUMVA</name>
<feature type="region of interest" description="Disordered" evidence="1">
    <location>
        <begin position="1"/>
        <end position="22"/>
    </location>
</feature>
<accession>A0A4C1UW94</accession>
<dbReference type="EMBL" id="BGZK01000231">
    <property type="protein sequence ID" value="GBP30286.1"/>
    <property type="molecule type" value="Genomic_DNA"/>
</dbReference>
<evidence type="ECO:0000313" key="3">
    <source>
        <dbReference type="Proteomes" id="UP000299102"/>
    </source>
</evidence>
<evidence type="ECO:0000313" key="2">
    <source>
        <dbReference type="EMBL" id="GBP30286.1"/>
    </source>
</evidence>
<comment type="caution">
    <text evidence="2">The sequence shown here is derived from an EMBL/GenBank/DDBJ whole genome shotgun (WGS) entry which is preliminary data.</text>
</comment>
<proteinExistence type="predicted"/>
<keyword evidence="3" id="KW-1185">Reference proteome</keyword>
<reference evidence="2 3" key="1">
    <citation type="journal article" date="2019" name="Commun. Biol.">
        <title>The bagworm genome reveals a unique fibroin gene that provides high tensile strength.</title>
        <authorList>
            <person name="Kono N."/>
            <person name="Nakamura H."/>
            <person name="Ohtoshi R."/>
            <person name="Tomita M."/>
            <person name="Numata K."/>
            <person name="Arakawa K."/>
        </authorList>
    </citation>
    <scope>NUCLEOTIDE SEQUENCE [LARGE SCALE GENOMIC DNA]</scope>
</reference>
<feature type="compositionally biased region" description="Gly residues" evidence="1">
    <location>
        <begin position="49"/>
        <end position="60"/>
    </location>
</feature>
<feature type="region of interest" description="Disordered" evidence="1">
    <location>
        <begin position="49"/>
        <end position="71"/>
    </location>
</feature>
<gene>
    <name evidence="2" type="ORF">EVAR_27898_1</name>
</gene>
<dbReference type="Proteomes" id="UP000299102">
    <property type="component" value="Unassembled WGS sequence"/>
</dbReference>
<evidence type="ECO:0000256" key="1">
    <source>
        <dbReference type="SAM" id="MobiDB-lite"/>
    </source>
</evidence>